<dbReference type="PANTHER" id="PTHR46401">
    <property type="entry name" value="GLYCOSYLTRANSFERASE WBBK-RELATED"/>
    <property type="match status" value="1"/>
</dbReference>
<dbReference type="Proteomes" id="UP001210865">
    <property type="component" value="Chromosome"/>
</dbReference>
<proteinExistence type="predicted"/>
<dbReference type="PROSITE" id="PS50005">
    <property type="entry name" value="TPR"/>
    <property type="match status" value="1"/>
</dbReference>
<dbReference type="PANTHER" id="PTHR46401:SF2">
    <property type="entry name" value="GLYCOSYLTRANSFERASE WBBK-RELATED"/>
    <property type="match status" value="1"/>
</dbReference>
<reference evidence="4 5" key="1">
    <citation type="submission" date="2022-12" db="EMBL/GenBank/DDBJ databases">
        <title>Sphingomonas abieness sp. nov., an endophytic bacterium isolated from Abies koreana.</title>
        <authorList>
            <person name="Jiang L."/>
            <person name="Lee J."/>
        </authorList>
    </citation>
    <scope>NUCLEOTIDE SEQUENCE [LARGE SCALE GENOMIC DNA]</scope>
    <source>
        <strain evidence="5">PAMB 00755</strain>
    </source>
</reference>
<feature type="repeat" description="TPR" evidence="2">
    <location>
        <begin position="42"/>
        <end position="75"/>
    </location>
</feature>
<organism evidence="4 5">
    <name type="scientific">Sphingomonas abietis</name>
    <dbReference type="NCBI Taxonomy" id="3012344"/>
    <lineage>
        <taxon>Bacteria</taxon>
        <taxon>Pseudomonadati</taxon>
        <taxon>Pseudomonadota</taxon>
        <taxon>Alphaproteobacteria</taxon>
        <taxon>Sphingomonadales</taxon>
        <taxon>Sphingomonadaceae</taxon>
        <taxon>Sphingomonas</taxon>
    </lineage>
</organism>
<evidence type="ECO:0000313" key="4">
    <source>
        <dbReference type="EMBL" id="WBO22741.1"/>
    </source>
</evidence>
<dbReference type="InterPro" id="IPR019734">
    <property type="entry name" value="TPR_rpt"/>
</dbReference>
<dbReference type="RefSeq" id="WP_270077381.1">
    <property type="nucleotide sequence ID" value="NZ_CP115174.1"/>
</dbReference>
<evidence type="ECO:0000256" key="1">
    <source>
        <dbReference type="ARBA" id="ARBA00022679"/>
    </source>
</evidence>
<protein>
    <submittedName>
        <fullName evidence="4">Glycosyltransferase</fullName>
        <ecNumber evidence="4">2.4.-.-</ecNumber>
    </submittedName>
</protein>
<keyword evidence="1 4" id="KW-0808">Transferase</keyword>
<sequence>MKFLFGSKQTHRRIGNAHRNAAEWALAVTAYRRHLDDKPLDHAIWVQVGHAEKEQGNFAEAEAAYRRAIKIVPKDADPRLHLAHLLKTQARFDDAAEAFVSLYQVAPSPENLAELNHMIGLRRRRHERVAAEGAILFSMQDIFNMFAVHATATGIQRVQAGVALAAMADPTFDSHFIINGEYQNEVPTFLRLEDDDLRDIIAYASGKTIDHDILKQKLAAARFRAVPITFGAGSTVVILGAFWGIGNGIDQYLYPRRRGARIVPFIHDIIPVTHPEYCDANLTNFFWRGLAELLHSADYALTNSDFTQAELKRFIAEHGGRQIPMQTVPLAHSMAHPEGAAAVWPRALAKLKRRRYVAYVSTIEGRKNHLFVVQAWQQMIARGVDVPDLVFVGREGWKVDPLMDLLASTDNLGGRIHIVHGLSDAELNGVYADAMFTLFTSVVEGWGLPVGESLAHGVPCVVTRTASLPEVGGDFADYVETGDQEAAIGVLRRLIEDGSYLEARRRNIRENFVARTWDDVGRDFVTKLRGMLAVAPSPSILPPVTLPEGTIFRPGEITKRVKPLPGYLTNPLGLALIDSFYEPEPWGAWLRGASGEFAFLTKAEAGTEIVVLVSVRPAPWAIGARCALKLNGRGGSHPWMTLTSGPNLVRLKGRVDQAGGCTITFHYDGHVRQPSATEPDRRRFALGLNAIGYALSEDAAVRSELREEFVFG</sequence>
<evidence type="ECO:0000313" key="5">
    <source>
        <dbReference type="Proteomes" id="UP001210865"/>
    </source>
</evidence>
<dbReference type="Gene3D" id="1.25.40.10">
    <property type="entry name" value="Tetratricopeptide repeat domain"/>
    <property type="match status" value="1"/>
</dbReference>
<dbReference type="SUPFAM" id="SSF53756">
    <property type="entry name" value="UDP-Glycosyltransferase/glycogen phosphorylase"/>
    <property type="match status" value="1"/>
</dbReference>
<keyword evidence="5" id="KW-1185">Reference proteome</keyword>
<accession>A0ABY7NQL6</accession>
<dbReference type="SMART" id="SM00028">
    <property type="entry name" value="TPR"/>
    <property type="match status" value="3"/>
</dbReference>
<keyword evidence="2" id="KW-0802">TPR repeat</keyword>
<dbReference type="Gene3D" id="3.40.50.2000">
    <property type="entry name" value="Glycogen Phosphorylase B"/>
    <property type="match status" value="1"/>
</dbReference>
<dbReference type="EC" id="2.4.-.-" evidence="4"/>
<name>A0ABY7NQL6_9SPHN</name>
<feature type="domain" description="Glycosyl transferase family 1" evidence="3">
    <location>
        <begin position="346"/>
        <end position="509"/>
    </location>
</feature>
<dbReference type="EMBL" id="CP115174">
    <property type="protein sequence ID" value="WBO22741.1"/>
    <property type="molecule type" value="Genomic_DNA"/>
</dbReference>
<dbReference type="GO" id="GO:0016757">
    <property type="term" value="F:glycosyltransferase activity"/>
    <property type="evidence" value="ECO:0007669"/>
    <property type="project" value="UniProtKB-KW"/>
</dbReference>
<dbReference type="Pfam" id="PF13414">
    <property type="entry name" value="TPR_11"/>
    <property type="match status" value="1"/>
</dbReference>
<keyword evidence="4" id="KW-0328">Glycosyltransferase</keyword>
<evidence type="ECO:0000259" key="3">
    <source>
        <dbReference type="Pfam" id="PF00534"/>
    </source>
</evidence>
<dbReference type="SUPFAM" id="SSF48452">
    <property type="entry name" value="TPR-like"/>
    <property type="match status" value="1"/>
</dbReference>
<dbReference type="InterPro" id="IPR001296">
    <property type="entry name" value="Glyco_trans_1"/>
</dbReference>
<dbReference type="CDD" id="cd03809">
    <property type="entry name" value="GT4_MtfB-like"/>
    <property type="match status" value="1"/>
</dbReference>
<dbReference type="InterPro" id="IPR011990">
    <property type="entry name" value="TPR-like_helical_dom_sf"/>
</dbReference>
<evidence type="ECO:0000256" key="2">
    <source>
        <dbReference type="PROSITE-ProRule" id="PRU00339"/>
    </source>
</evidence>
<gene>
    <name evidence="4" type="ORF">PBT88_00880</name>
</gene>
<dbReference type="Pfam" id="PF00534">
    <property type="entry name" value="Glycos_transf_1"/>
    <property type="match status" value="1"/>
</dbReference>